<reference evidence="6 8" key="2">
    <citation type="journal article" date="2013" name="Nature">
        <title>Insights into bilaterian evolution from three spiralian genomes.</title>
        <authorList>
            <person name="Simakov O."/>
            <person name="Marletaz F."/>
            <person name="Cho S.J."/>
            <person name="Edsinger-Gonzales E."/>
            <person name="Havlak P."/>
            <person name="Hellsten U."/>
            <person name="Kuo D.H."/>
            <person name="Larsson T."/>
            <person name="Lv J."/>
            <person name="Arendt D."/>
            <person name="Savage R."/>
            <person name="Osoegawa K."/>
            <person name="de Jong P."/>
            <person name="Grimwood J."/>
            <person name="Chapman J.A."/>
            <person name="Shapiro H."/>
            <person name="Aerts A."/>
            <person name="Otillar R.P."/>
            <person name="Terry A.Y."/>
            <person name="Boore J.L."/>
            <person name="Grigoriev I.V."/>
            <person name="Lindberg D.R."/>
            <person name="Seaver E.C."/>
            <person name="Weisblat D.A."/>
            <person name="Putnam N.H."/>
            <person name="Rokhsar D.S."/>
        </authorList>
    </citation>
    <scope>NUCLEOTIDE SEQUENCE</scope>
</reference>
<dbReference type="KEGG" id="hro:HELRODRAFT_164358"/>
<evidence type="ECO:0000313" key="7">
    <source>
        <dbReference type="EnsemblMetazoa" id="HelroP164358"/>
    </source>
</evidence>
<evidence type="ECO:0000313" key="6">
    <source>
        <dbReference type="EMBL" id="ESN94501.1"/>
    </source>
</evidence>
<evidence type="ECO:0000256" key="1">
    <source>
        <dbReference type="ARBA" id="ARBA00004604"/>
    </source>
</evidence>
<dbReference type="FunCoup" id="T1EVB4">
    <property type="interactions" value="516"/>
</dbReference>
<comment type="similarity">
    <text evidence="2">Belongs to the eukaryotic RPA49/POLR1E RNA polymerase subunit family.</text>
</comment>
<dbReference type="Pfam" id="PF06870">
    <property type="entry name" value="RNA_pol_I_A49"/>
    <property type="match status" value="1"/>
</dbReference>
<dbReference type="HOGENOM" id="CLU_034953_2_1_1"/>
<reference evidence="7" key="3">
    <citation type="submission" date="2015-06" db="UniProtKB">
        <authorList>
            <consortium name="EnsemblMetazoa"/>
        </authorList>
    </citation>
    <scope>IDENTIFICATION</scope>
</reference>
<dbReference type="STRING" id="6412.T1EVB4"/>
<proteinExistence type="inferred from homology"/>
<dbReference type="GeneID" id="20200514"/>
<sequence length="293" mass="33225">MNKDKEENKNKIRDRLIKAFGSTKGKRLIDSRERNAVIQESYESSIGAAINNSKIESNGFKDDDADKAKNSDSSLDYLPKHNLNALQVQDIYPMNQIISDAEMDALATPAIIFTESTVKLITEWSNNKTYPSFICDRLKYLPVDDAARAKKCKQFMYLRYLLFLYSLKYAALRKKEFMPPDIPPLVKSNMVGKFTIPVAGHKFARSIPPKTKDSILFHILVLCLHIDDFSLNVSDLNVDLPGKDLLKYLRLLGCKVTVNRGDKSVKNDAKAILTVPLTFPTFSPSKKNKRKEN</sequence>
<organism evidence="7 8">
    <name type="scientific">Helobdella robusta</name>
    <name type="common">Californian leech</name>
    <dbReference type="NCBI Taxonomy" id="6412"/>
    <lineage>
        <taxon>Eukaryota</taxon>
        <taxon>Metazoa</taxon>
        <taxon>Spiralia</taxon>
        <taxon>Lophotrochozoa</taxon>
        <taxon>Annelida</taxon>
        <taxon>Clitellata</taxon>
        <taxon>Hirudinea</taxon>
        <taxon>Rhynchobdellida</taxon>
        <taxon>Glossiphoniidae</taxon>
        <taxon>Helobdella</taxon>
    </lineage>
</organism>
<dbReference type="EnsemblMetazoa" id="HelroT164358">
    <property type="protein sequence ID" value="HelroP164358"/>
    <property type="gene ID" value="HelroG164358"/>
</dbReference>
<dbReference type="InterPro" id="IPR009668">
    <property type="entry name" value="RNA_pol-assoc_fac_A49-like"/>
</dbReference>
<dbReference type="OrthoDB" id="532500at2759"/>
<protein>
    <recommendedName>
        <fullName evidence="9">DNA-directed RNA polymerase I subunit RPA49</fullName>
    </recommendedName>
</protein>
<dbReference type="RefSeq" id="XP_009027561.1">
    <property type="nucleotide sequence ID" value="XM_009029313.1"/>
</dbReference>
<keyword evidence="5" id="KW-0539">Nucleus</keyword>
<evidence type="ECO:0000256" key="2">
    <source>
        <dbReference type="ARBA" id="ARBA00009430"/>
    </source>
</evidence>
<dbReference type="eggNOG" id="KOG4183">
    <property type="taxonomic scope" value="Eukaryota"/>
</dbReference>
<dbReference type="OMA" id="ENDENHK"/>
<dbReference type="AlphaFoldDB" id="T1EVB4"/>
<evidence type="ECO:0008006" key="9">
    <source>
        <dbReference type="Google" id="ProtNLM"/>
    </source>
</evidence>
<dbReference type="GO" id="GO:0003677">
    <property type="term" value="F:DNA binding"/>
    <property type="evidence" value="ECO:0007669"/>
    <property type="project" value="InterPro"/>
</dbReference>
<dbReference type="GO" id="GO:0001188">
    <property type="term" value="P:RNA polymerase I preinitiation complex assembly"/>
    <property type="evidence" value="ECO:0000318"/>
    <property type="project" value="GO_Central"/>
</dbReference>
<dbReference type="GO" id="GO:0005736">
    <property type="term" value="C:RNA polymerase I complex"/>
    <property type="evidence" value="ECO:0000318"/>
    <property type="project" value="GO_Central"/>
</dbReference>
<dbReference type="EMBL" id="KB097571">
    <property type="protein sequence ID" value="ESN94501.1"/>
    <property type="molecule type" value="Genomic_DNA"/>
</dbReference>
<reference evidence="8" key="1">
    <citation type="submission" date="2012-12" db="EMBL/GenBank/DDBJ databases">
        <authorList>
            <person name="Hellsten U."/>
            <person name="Grimwood J."/>
            <person name="Chapman J.A."/>
            <person name="Shapiro H."/>
            <person name="Aerts A."/>
            <person name="Otillar R.P."/>
            <person name="Terry A.Y."/>
            <person name="Boore J.L."/>
            <person name="Simakov O."/>
            <person name="Marletaz F."/>
            <person name="Cho S.-J."/>
            <person name="Edsinger-Gonzales E."/>
            <person name="Havlak P."/>
            <person name="Kuo D.-H."/>
            <person name="Larsson T."/>
            <person name="Lv J."/>
            <person name="Arendt D."/>
            <person name="Savage R."/>
            <person name="Osoegawa K."/>
            <person name="de Jong P."/>
            <person name="Lindberg D.R."/>
            <person name="Seaver E.C."/>
            <person name="Weisblat D.A."/>
            <person name="Putnam N.H."/>
            <person name="Grigoriev I.V."/>
            <person name="Rokhsar D.S."/>
        </authorList>
    </citation>
    <scope>NUCLEOTIDE SEQUENCE</scope>
</reference>
<dbReference type="PANTHER" id="PTHR14440">
    <property type="entry name" value="DNA-DIRECTED RNA POLYMERASE I SUBUNIT RPA49"/>
    <property type="match status" value="1"/>
</dbReference>
<comment type="subcellular location">
    <subcellularLocation>
        <location evidence="1">Nucleus</location>
        <location evidence="1">Nucleolus</location>
    </subcellularLocation>
</comment>
<dbReference type="Proteomes" id="UP000015101">
    <property type="component" value="Unassembled WGS sequence"/>
</dbReference>
<dbReference type="CTD" id="20200514"/>
<keyword evidence="4" id="KW-0804">Transcription</keyword>
<evidence type="ECO:0000256" key="5">
    <source>
        <dbReference type="ARBA" id="ARBA00023242"/>
    </source>
</evidence>
<evidence type="ECO:0000256" key="3">
    <source>
        <dbReference type="ARBA" id="ARBA00022478"/>
    </source>
</evidence>
<accession>T1EVB4</accession>
<keyword evidence="3" id="KW-0240">DNA-directed RNA polymerase</keyword>
<dbReference type="InParanoid" id="T1EVB4"/>
<evidence type="ECO:0000256" key="4">
    <source>
        <dbReference type="ARBA" id="ARBA00023163"/>
    </source>
</evidence>
<evidence type="ECO:0000313" key="8">
    <source>
        <dbReference type="Proteomes" id="UP000015101"/>
    </source>
</evidence>
<name>T1EVB4_HELRO</name>
<dbReference type="EMBL" id="AMQM01001638">
    <property type="status" value="NOT_ANNOTATED_CDS"/>
    <property type="molecule type" value="Genomic_DNA"/>
</dbReference>
<gene>
    <name evidence="7" type="primary">20200514</name>
    <name evidence="6" type="ORF">HELRODRAFT_164358</name>
</gene>
<dbReference type="GO" id="GO:0006362">
    <property type="term" value="P:transcription elongation by RNA polymerase I"/>
    <property type="evidence" value="ECO:0000318"/>
    <property type="project" value="GO_Central"/>
</dbReference>
<keyword evidence="8" id="KW-1185">Reference proteome</keyword>